<feature type="compositionally biased region" description="Low complexity" evidence="2">
    <location>
        <begin position="614"/>
        <end position="634"/>
    </location>
</feature>
<evidence type="ECO:0000256" key="3">
    <source>
        <dbReference type="SAM" id="Phobius"/>
    </source>
</evidence>
<feature type="compositionally biased region" description="Low complexity" evidence="2">
    <location>
        <begin position="290"/>
        <end position="309"/>
    </location>
</feature>
<feature type="region of interest" description="Disordered" evidence="2">
    <location>
        <begin position="943"/>
        <end position="1087"/>
    </location>
</feature>
<feature type="compositionally biased region" description="Low complexity" evidence="2">
    <location>
        <begin position="449"/>
        <end position="461"/>
    </location>
</feature>
<feature type="compositionally biased region" description="Polar residues" evidence="2">
    <location>
        <begin position="248"/>
        <end position="272"/>
    </location>
</feature>
<keyword evidence="1" id="KW-0175">Coiled coil</keyword>
<feature type="compositionally biased region" description="Basic residues" evidence="2">
    <location>
        <begin position="1002"/>
        <end position="1012"/>
    </location>
</feature>
<feature type="compositionally biased region" description="Basic and acidic residues" evidence="2">
    <location>
        <begin position="903"/>
        <end position="916"/>
    </location>
</feature>
<reference evidence="4 5" key="1">
    <citation type="journal article" date="2018" name="Sci. Rep.">
        <title>Comparative analysis of the Pocillopora damicornis genome highlights role of immune system in coral evolution.</title>
        <authorList>
            <person name="Cunning R."/>
            <person name="Bay R.A."/>
            <person name="Gillette P."/>
            <person name="Baker A.C."/>
            <person name="Traylor-Knowles N."/>
        </authorList>
    </citation>
    <scope>NUCLEOTIDE SEQUENCE [LARGE SCALE GENOMIC DNA]</scope>
    <source>
        <strain evidence="4">RSMAS</strain>
        <tissue evidence="4">Whole animal</tissue>
    </source>
</reference>
<organism evidence="4 5">
    <name type="scientific">Pocillopora damicornis</name>
    <name type="common">Cauliflower coral</name>
    <name type="synonym">Millepora damicornis</name>
    <dbReference type="NCBI Taxonomy" id="46731"/>
    <lineage>
        <taxon>Eukaryota</taxon>
        <taxon>Metazoa</taxon>
        <taxon>Cnidaria</taxon>
        <taxon>Anthozoa</taxon>
        <taxon>Hexacorallia</taxon>
        <taxon>Scleractinia</taxon>
        <taxon>Astrocoeniina</taxon>
        <taxon>Pocilloporidae</taxon>
        <taxon>Pocillopora</taxon>
    </lineage>
</organism>
<feature type="compositionally biased region" description="Basic and acidic residues" evidence="2">
    <location>
        <begin position="683"/>
        <end position="698"/>
    </location>
</feature>
<name>A0A3M6T8Q7_POCDA</name>
<proteinExistence type="predicted"/>
<evidence type="ECO:0000256" key="2">
    <source>
        <dbReference type="SAM" id="MobiDB-lite"/>
    </source>
</evidence>
<feature type="compositionally biased region" description="Polar residues" evidence="2">
    <location>
        <begin position="553"/>
        <end position="569"/>
    </location>
</feature>
<feature type="region of interest" description="Disordered" evidence="2">
    <location>
        <begin position="891"/>
        <end position="916"/>
    </location>
</feature>
<accession>A0A3M6T8Q7</accession>
<feature type="compositionally biased region" description="Low complexity" evidence="2">
    <location>
        <begin position="371"/>
        <end position="412"/>
    </location>
</feature>
<dbReference type="OrthoDB" id="5970640at2759"/>
<gene>
    <name evidence="4" type="ORF">pdam_00006563</name>
</gene>
<feature type="compositionally biased region" description="Polar residues" evidence="2">
    <location>
        <begin position="478"/>
        <end position="487"/>
    </location>
</feature>
<feature type="compositionally biased region" description="Basic and acidic residues" evidence="2">
    <location>
        <begin position="488"/>
        <end position="498"/>
    </location>
</feature>
<feature type="compositionally biased region" description="Polar residues" evidence="2">
    <location>
        <begin position="700"/>
        <end position="711"/>
    </location>
</feature>
<feature type="coiled-coil region" evidence="1">
    <location>
        <begin position="804"/>
        <end position="840"/>
    </location>
</feature>
<feature type="compositionally biased region" description="Basic and acidic residues" evidence="2">
    <location>
        <begin position="1026"/>
        <end position="1087"/>
    </location>
</feature>
<evidence type="ECO:0000256" key="1">
    <source>
        <dbReference type="SAM" id="Coils"/>
    </source>
</evidence>
<dbReference type="AlphaFoldDB" id="A0A3M6T8Q7"/>
<dbReference type="Proteomes" id="UP000275408">
    <property type="component" value="Unassembled WGS sequence"/>
</dbReference>
<evidence type="ECO:0000313" key="5">
    <source>
        <dbReference type="Proteomes" id="UP000275408"/>
    </source>
</evidence>
<feature type="compositionally biased region" description="Basic and acidic residues" evidence="2">
    <location>
        <begin position="344"/>
        <end position="353"/>
    </location>
</feature>
<feature type="transmembrane region" description="Helical" evidence="3">
    <location>
        <begin position="46"/>
        <end position="71"/>
    </location>
</feature>
<keyword evidence="5" id="KW-1185">Reference proteome</keyword>
<keyword evidence="3" id="KW-0812">Transmembrane</keyword>
<feature type="compositionally biased region" description="Basic and acidic residues" evidence="2">
    <location>
        <begin position="971"/>
        <end position="987"/>
    </location>
</feature>
<protein>
    <submittedName>
        <fullName evidence="4">Uncharacterized protein</fullName>
    </submittedName>
</protein>
<feature type="compositionally biased region" description="Basic and acidic residues" evidence="2">
    <location>
        <begin position="464"/>
        <end position="476"/>
    </location>
</feature>
<feature type="compositionally biased region" description="Polar residues" evidence="2">
    <location>
        <begin position="653"/>
        <end position="677"/>
    </location>
</feature>
<keyword evidence="3" id="KW-1133">Transmembrane helix</keyword>
<feature type="compositionally biased region" description="Polar residues" evidence="2">
    <location>
        <begin position="316"/>
        <end position="326"/>
    </location>
</feature>
<evidence type="ECO:0000313" key="4">
    <source>
        <dbReference type="EMBL" id="RMX37786.1"/>
    </source>
</evidence>
<feature type="region of interest" description="Disordered" evidence="2">
    <location>
        <begin position="225"/>
        <end position="774"/>
    </location>
</feature>
<dbReference type="EMBL" id="RCHS01004086">
    <property type="protein sequence ID" value="RMX37786.1"/>
    <property type="molecule type" value="Genomic_DNA"/>
</dbReference>
<feature type="region of interest" description="Disordered" evidence="2">
    <location>
        <begin position="96"/>
        <end position="157"/>
    </location>
</feature>
<feature type="compositionally biased region" description="Polar residues" evidence="2">
    <location>
        <begin position="580"/>
        <end position="603"/>
    </location>
</feature>
<feature type="compositionally biased region" description="Basic and acidic residues" evidence="2">
    <location>
        <begin position="943"/>
        <end position="962"/>
    </location>
</feature>
<feature type="compositionally biased region" description="Basic and acidic residues" evidence="2">
    <location>
        <begin position="275"/>
        <end position="284"/>
    </location>
</feature>
<comment type="caution">
    <text evidence="4">The sequence shown here is derived from an EMBL/GenBank/DDBJ whole genome shotgun (WGS) entry which is preliminary data.</text>
</comment>
<keyword evidence="3" id="KW-0472">Membrane</keyword>
<sequence length="1204" mass="131119">MIVALNCHIPVKRTNDLGRANCSRMEKWRPSGKSWRSHRCVLCSQLVIILVFYLAQHASIVSVIMGFLHVLPEPSSRARNASAIFGASPSFGISPVPQIQFRPAPPKRVPEPKKVRRSNSDVALRKRPYLRRRSGDFCQAQRKRSESESDNRLNGVNCNGTTASESKLSSGSGSDCIDTTVDSVCSLPEQSHDSNDFSSRYPLFISVNNGCQASNKTRIVKPVAKSNQGGFKQDNAQDKSCARPRRSASFSTPKKTGPASRSTQTSQDSFRNGSLRREKSDIVRPRRTQSPANNNNSTPSSARSNSSSNLKRENGTIPSPRSQSPAGLQRERSDITKNRASPSVRREKSDIVRPRGKLRTNSPIVTYEDTGSNINRTSSNRSLTSSSLSNSPSKSSIESSRSRSGSSSEMSKIPSLVRSPGSAEKTDSHVSRIPSITKKNGAEERTPPKSKIPSSNKSQIPTTGRKEGALQKDKTGGKISSSATSSHNRPDSAKENKDPTSAPNGHEPAKQVSKIPSFSKSGIPKSRIPSVTRKDSQNEGQVAQNGGEAHSPVTGTQSKIPNASSSPQGSGIPMGVSRIPSFTKSPSASPGTKIPQSKLSTVVGSKATEPDGPPGNSSCTPTTPSTPSDTTPETKVPTAGGSKIPEPKIAAKSPSSSLPIASKTSGIPKSGESTPSSKIPGHAGDKLTRKTSSAEKETVPTGNPTAASSPVESKIPSFPKHAATQKSVGNLPNGHEQVASKPRTGIPTFGGRQPSFDKEPATPPSTPIRENFSSESPLDKYIFSEARKMEQIFRDEPIEVVVPAADLEEDEEFLRQEKEIEELEENSHDSELQMLDSKEAEDLISEVLKSYAPDINTENQLELDDSYVFSVKDDNKNFKEKVNIDDIVLKPASNENESPNETKIVEKPSTKEDVDDGKAKLGIKDLMAGKDVVQIGADVTEEATKNKEKETAILENKKKTPDLKILMPTEKVVERQVDEKTEKEATKNEGPAIDTLGEYAQHARRSRSRQRKIVSPDSEEPGFVSEPEKEVEKEPEKPNETENIKEPPKKDINKDKFGKAPFESEKKPKVEASKTTKSKSKNDKPKFLIESSLGKDFYASRKSNESVESRDSVHDDVVKSSFKPELSALVFENKIVEETYTLKQKESPVEEAVSLEEAEFEDVDLLSEKSLKNERREITRSVDELDEKTVKCMGCGRGGKCSIM</sequence>